<sequence>MRQPSKYVTLAVGVLCMYTSSALCAVQEYVLLCLVKAQGIAQMVIELFQTRSPIMTNKVDCQKVRDVGAQGFKHTSFFWKRLAGDRWRLQPAAWVRRRAVGTGQVSCRRHEADEVQ</sequence>
<name>A0A2T3A198_9PEZI</name>
<evidence type="ECO:0000313" key="2">
    <source>
        <dbReference type="Proteomes" id="UP000241462"/>
    </source>
</evidence>
<reference evidence="1 2" key="1">
    <citation type="journal article" date="2018" name="Mycol. Prog.">
        <title>Coniella lustricola, a new species from submerged detritus.</title>
        <authorList>
            <person name="Raudabaugh D.B."/>
            <person name="Iturriaga T."/>
            <person name="Carver A."/>
            <person name="Mondo S."/>
            <person name="Pangilinan J."/>
            <person name="Lipzen A."/>
            <person name="He G."/>
            <person name="Amirebrahimi M."/>
            <person name="Grigoriev I.V."/>
            <person name="Miller A.N."/>
        </authorList>
    </citation>
    <scope>NUCLEOTIDE SEQUENCE [LARGE SCALE GENOMIC DNA]</scope>
    <source>
        <strain evidence="1 2">B22-T-1</strain>
    </source>
</reference>
<proteinExistence type="predicted"/>
<dbReference type="AlphaFoldDB" id="A0A2T3A198"/>
<evidence type="ECO:0000313" key="1">
    <source>
        <dbReference type="EMBL" id="PSR80939.1"/>
    </source>
</evidence>
<organism evidence="1 2">
    <name type="scientific">Coniella lustricola</name>
    <dbReference type="NCBI Taxonomy" id="2025994"/>
    <lineage>
        <taxon>Eukaryota</taxon>
        <taxon>Fungi</taxon>
        <taxon>Dikarya</taxon>
        <taxon>Ascomycota</taxon>
        <taxon>Pezizomycotina</taxon>
        <taxon>Sordariomycetes</taxon>
        <taxon>Sordariomycetidae</taxon>
        <taxon>Diaporthales</taxon>
        <taxon>Schizoparmaceae</taxon>
        <taxon>Coniella</taxon>
    </lineage>
</organism>
<gene>
    <name evidence="1" type="ORF">BD289DRAFT_51414</name>
</gene>
<dbReference type="Proteomes" id="UP000241462">
    <property type="component" value="Unassembled WGS sequence"/>
</dbReference>
<dbReference type="EMBL" id="KZ678514">
    <property type="protein sequence ID" value="PSR80939.1"/>
    <property type="molecule type" value="Genomic_DNA"/>
</dbReference>
<accession>A0A2T3A198</accession>
<keyword evidence="2" id="KW-1185">Reference proteome</keyword>
<dbReference type="InParanoid" id="A0A2T3A198"/>
<protein>
    <submittedName>
        <fullName evidence="1">Uncharacterized protein</fullName>
    </submittedName>
</protein>